<keyword evidence="6" id="KW-0449">Lipoprotein</keyword>
<dbReference type="AlphaFoldDB" id="A0A813M9U5"/>
<evidence type="ECO:0000256" key="2">
    <source>
        <dbReference type="ARBA" id="ARBA00006270"/>
    </source>
</evidence>
<dbReference type="GO" id="GO:0005525">
    <property type="term" value="F:GTP binding"/>
    <property type="evidence" value="ECO:0007669"/>
    <property type="project" value="UniProtKB-KW"/>
</dbReference>
<evidence type="ECO:0000256" key="5">
    <source>
        <dbReference type="ARBA" id="ARBA00023136"/>
    </source>
</evidence>
<dbReference type="InterPro" id="IPR005225">
    <property type="entry name" value="Small_GTP-bd"/>
</dbReference>
<dbReference type="NCBIfam" id="TIGR00231">
    <property type="entry name" value="small_GTP"/>
    <property type="match status" value="1"/>
</dbReference>
<keyword evidence="4" id="KW-0342">GTP-binding</keyword>
<comment type="similarity">
    <text evidence="2">Belongs to the small GTPase superfamily. Rab family.</text>
</comment>
<dbReference type="PROSITE" id="PS00675">
    <property type="entry name" value="SIGMA54_INTERACT_1"/>
    <property type="match status" value="1"/>
</dbReference>
<proteinExistence type="inferred from homology"/>
<evidence type="ECO:0000256" key="4">
    <source>
        <dbReference type="ARBA" id="ARBA00023134"/>
    </source>
</evidence>
<dbReference type="SMART" id="SM00174">
    <property type="entry name" value="RHO"/>
    <property type="match status" value="1"/>
</dbReference>
<dbReference type="SMART" id="SM00175">
    <property type="entry name" value="RAB"/>
    <property type="match status" value="1"/>
</dbReference>
<dbReference type="InterPro" id="IPR027417">
    <property type="entry name" value="P-loop_NTPase"/>
</dbReference>
<dbReference type="PRINTS" id="PR00449">
    <property type="entry name" value="RASTRNSFRMNG"/>
</dbReference>
<dbReference type="FunFam" id="3.40.50.300:FF:000274">
    <property type="entry name" value="ras-related protein RABA5a"/>
    <property type="match status" value="1"/>
</dbReference>
<organism evidence="8 9">
    <name type="scientific">Brachionus calyciflorus</name>
    <dbReference type="NCBI Taxonomy" id="104777"/>
    <lineage>
        <taxon>Eukaryota</taxon>
        <taxon>Metazoa</taxon>
        <taxon>Spiralia</taxon>
        <taxon>Gnathifera</taxon>
        <taxon>Rotifera</taxon>
        <taxon>Eurotatoria</taxon>
        <taxon>Monogononta</taxon>
        <taxon>Pseudotrocha</taxon>
        <taxon>Ploima</taxon>
        <taxon>Brachionidae</taxon>
        <taxon>Brachionus</taxon>
    </lineage>
</organism>
<accession>A0A813M9U5</accession>
<dbReference type="PROSITE" id="PS51419">
    <property type="entry name" value="RAB"/>
    <property type="match status" value="1"/>
</dbReference>
<dbReference type="OrthoDB" id="9989112at2759"/>
<dbReference type="SUPFAM" id="SSF52540">
    <property type="entry name" value="P-loop containing nucleoside triphosphate hydrolases"/>
    <property type="match status" value="1"/>
</dbReference>
<sequence length="218" mass="25171">MSISTSADAYDYLFKIIIIGDSGVGKSSILLRYARNEFYRETKPTIGVELATNFMTIDSKRIKTAIWDTAGQERFKAASHLYYRNSLAAFIVYDITNYNSFRNVTKWLTELRENVNGDINVTLVGNKKDIRHLRAVTTEEAKEFAQNENLEFIETSALESENIELAFKNLIEKTYFTLIQKKTETQPNQQRPARVNMIMHSDFTLKEPEKKVECCKLI</sequence>
<dbReference type="SMART" id="SM00176">
    <property type="entry name" value="RAN"/>
    <property type="match status" value="1"/>
</dbReference>
<dbReference type="PROSITE" id="PS51421">
    <property type="entry name" value="RAS"/>
    <property type="match status" value="1"/>
</dbReference>
<reference evidence="8" key="1">
    <citation type="submission" date="2021-02" db="EMBL/GenBank/DDBJ databases">
        <authorList>
            <person name="Nowell W R."/>
        </authorList>
    </citation>
    <scope>NUCLEOTIDE SEQUENCE</scope>
    <source>
        <strain evidence="8">Ploen Becks lab</strain>
    </source>
</reference>
<dbReference type="Pfam" id="PF00071">
    <property type="entry name" value="Ras"/>
    <property type="match status" value="1"/>
</dbReference>
<dbReference type="Gene3D" id="3.40.50.300">
    <property type="entry name" value="P-loop containing nucleotide triphosphate hydrolases"/>
    <property type="match status" value="1"/>
</dbReference>
<evidence type="ECO:0000256" key="6">
    <source>
        <dbReference type="ARBA" id="ARBA00023288"/>
    </source>
</evidence>
<dbReference type="SMART" id="SM00173">
    <property type="entry name" value="RAS"/>
    <property type="match status" value="1"/>
</dbReference>
<dbReference type="PROSITE" id="PS51420">
    <property type="entry name" value="RHO"/>
    <property type="match status" value="1"/>
</dbReference>
<dbReference type="GO" id="GO:0003924">
    <property type="term" value="F:GTPase activity"/>
    <property type="evidence" value="ECO:0007669"/>
    <property type="project" value="InterPro"/>
</dbReference>
<protein>
    <submittedName>
        <fullName evidence="8">Uncharacterized protein</fullName>
    </submittedName>
</protein>
<dbReference type="InterPro" id="IPR025662">
    <property type="entry name" value="Sigma_54_int_dom_ATP-bd_1"/>
</dbReference>
<dbReference type="Proteomes" id="UP000663879">
    <property type="component" value="Unassembled WGS sequence"/>
</dbReference>
<evidence type="ECO:0000313" key="9">
    <source>
        <dbReference type="Proteomes" id="UP000663879"/>
    </source>
</evidence>
<keyword evidence="5" id="KW-0472">Membrane</keyword>
<comment type="caution">
    <text evidence="8">The sequence shown here is derived from an EMBL/GenBank/DDBJ whole genome shotgun (WGS) entry which is preliminary data.</text>
</comment>
<keyword evidence="3" id="KW-0547">Nucleotide-binding</keyword>
<evidence type="ECO:0000313" key="8">
    <source>
        <dbReference type="EMBL" id="CAF0712278.1"/>
    </source>
</evidence>
<evidence type="ECO:0000256" key="3">
    <source>
        <dbReference type="ARBA" id="ARBA00022741"/>
    </source>
</evidence>
<dbReference type="PANTHER" id="PTHR47979">
    <property type="entry name" value="DRAB11-RELATED"/>
    <property type="match status" value="1"/>
</dbReference>
<gene>
    <name evidence="8" type="ORF">OXX778_LOCUS1195</name>
</gene>
<name>A0A813M9U5_9BILA</name>
<keyword evidence="7" id="KW-0636">Prenylation</keyword>
<comment type="subcellular location">
    <subcellularLocation>
        <location evidence="1">Membrane</location>
        <topology evidence="1">Lipid-anchor</topology>
    </subcellularLocation>
</comment>
<dbReference type="InterPro" id="IPR001806">
    <property type="entry name" value="Small_GTPase"/>
</dbReference>
<dbReference type="EMBL" id="CAJNOC010000072">
    <property type="protein sequence ID" value="CAF0712278.1"/>
    <property type="molecule type" value="Genomic_DNA"/>
</dbReference>
<dbReference type="GO" id="GO:0016020">
    <property type="term" value="C:membrane"/>
    <property type="evidence" value="ECO:0007669"/>
    <property type="project" value="UniProtKB-SubCell"/>
</dbReference>
<dbReference type="InterPro" id="IPR050209">
    <property type="entry name" value="Rab_GTPases_membrane_traffic"/>
</dbReference>
<evidence type="ECO:0000256" key="7">
    <source>
        <dbReference type="ARBA" id="ARBA00023289"/>
    </source>
</evidence>
<evidence type="ECO:0000256" key="1">
    <source>
        <dbReference type="ARBA" id="ARBA00004635"/>
    </source>
</evidence>
<keyword evidence="9" id="KW-1185">Reference proteome</keyword>